<evidence type="ECO:0000256" key="5">
    <source>
        <dbReference type="ARBA" id="ARBA00023242"/>
    </source>
</evidence>
<dbReference type="GO" id="GO:0005634">
    <property type="term" value="C:nucleus"/>
    <property type="evidence" value="ECO:0007669"/>
    <property type="project" value="UniProtKB-SubCell"/>
</dbReference>
<feature type="domain" description="BHLH" evidence="6">
    <location>
        <begin position="153"/>
        <end position="202"/>
    </location>
</feature>
<dbReference type="GO" id="GO:0003677">
    <property type="term" value="F:DNA binding"/>
    <property type="evidence" value="ECO:0007669"/>
    <property type="project" value="UniProtKB-KW"/>
</dbReference>
<dbReference type="InterPro" id="IPR011598">
    <property type="entry name" value="bHLH_dom"/>
</dbReference>
<evidence type="ECO:0000313" key="8">
    <source>
        <dbReference type="Proteomes" id="UP001630127"/>
    </source>
</evidence>
<evidence type="ECO:0000256" key="3">
    <source>
        <dbReference type="ARBA" id="ARBA00023125"/>
    </source>
</evidence>
<organism evidence="7 8">
    <name type="scientific">Cinchona calisaya</name>
    <dbReference type="NCBI Taxonomy" id="153742"/>
    <lineage>
        <taxon>Eukaryota</taxon>
        <taxon>Viridiplantae</taxon>
        <taxon>Streptophyta</taxon>
        <taxon>Embryophyta</taxon>
        <taxon>Tracheophyta</taxon>
        <taxon>Spermatophyta</taxon>
        <taxon>Magnoliopsida</taxon>
        <taxon>eudicotyledons</taxon>
        <taxon>Gunneridae</taxon>
        <taxon>Pentapetalae</taxon>
        <taxon>asterids</taxon>
        <taxon>lamiids</taxon>
        <taxon>Gentianales</taxon>
        <taxon>Rubiaceae</taxon>
        <taxon>Cinchonoideae</taxon>
        <taxon>Cinchoneae</taxon>
        <taxon>Cinchona</taxon>
    </lineage>
</organism>
<dbReference type="PANTHER" id="PTHR16223">
    <property type="entry name" value="TRANSCRIPTION FACTOR BHLH83-RELATED"/>
    <property type="match status" value="1"/>
</dbReference>
<name>A0ABD2ZEV0_9GENT</name>
<dbReference type="Gene3D" id="4.10.280.10">
    <property type="entry name" value="Helix-loop-helix DNA-binding domain"/>
    <property type="match status" value="1"/>
</dbReference>
<keyword evidence="2" id="KW-0805">Transcription regulation</keyword>
<dbReference type="InterPro" id="IPR045239">
    <property type="entry name" value="bHLH95_bHLH"/>
</dbReference>
<dbReference type="InterPro" id="IPR045843">
    <property type="entry name" value="IND-like"/>
</dbReference>
<evidence type="ECO:0000256" key="1">
    <source>
        <dbReference type="ARBA" id="ARBA00004123"/>
    </source>
</evidence>
<comment type="caution">
    <text evidence="7">The sequence shown here is derived from an EMBL/GenBank/DDBJ whole genome shotgun (WGS) entry which is preliminary data.</text>
</comment>
<accession>A0ABD2ZEV0</accession>
<sequence>MEEEINNNYNAFPFTTTTNSTLAFGGSSSSSNPSCCFQEEAADQNHYFSNETTLHPWLYCQQTPQNYIEFLAENGASQFQKGLPFSSNSPGPSGFTTPETSFHMVGHKRPYTEGEPMHNNLSGSVYQIPSQNSNEGYSPAATGFPSTVPGCSTPKHRAALADRRRRLRISQGLDALQELLPHSTEGRKASVLDDSIDLIKYLQFQVKELSQSRLGGESSSTPFILLEGYGHYLLHDQMQNEPLEEMMGKLLEVNPLAATQLLESRGLLMMPMALAEELRPQN</sequence>
<gene>
    <name evidence="7" type="ORF">ACH5RR_020143</name>
</gene>
<dbReference type="SMART" id="SM00353">
    <property type="entry name" value="HLH"/>
    <property type="match status" value="1"/>
</dbReference>
<protein>
    <recommendedName>
        <fullName evidence="6">BHLH domain-containing protein</fullName>
    </recommendedName>
</protein>
<evidence type="ECO:0000313" key="7">
    <source>
        <dbReference type="EMBL" id="KAL3517554.1"/>
    </source>
</evidence>
<dbReference type="SUPFAM" id="SSF47459">
    <property type="entry name" value="HLH, helix-loop-helix DNA-binding domain"/>
    <property type="match status" value="1"/>
</dbReference>
<reference evidence="7 8" key="1">
    <citation type="submission" date="2024-11" db="EMBL/GenBank/DDBJ databases">
        <title>A near-complete genome assembly of Cinchona calisaya.</title>
        <authorList>
            <person name="Lian D.C."/>
            <person name="Zhao X.W."/>
            <person name="Wei L."/>
        </authorList>
    </citation>
    <scope>NUCLEOTIDE SEQUENCE [LARGE SCALE GENOMIC DNA]</scope>
    <source>
        <tissue evidence="7">Nenye</tissue>
    </source>
</reference>
<evidence type="ECO:0000256" key="4">
    <source>
        <dbReference type="ARBA" id="ARBA00023163"/>
    </source>
</evidence>
<dbReference type="PROSITE" id="PS50888">
    <property type="entry name" value="BHLH"/>
    <property type="match status" value="1"/>
</dbReference>
<comment type="subcellular location">
    <subcellularLocation>
        <location evidence="1">Nucleus</location>
    </subcellularLocation>
</comment>
<evidence type="ECO:0000256" key="2">
    <source>
        <dbReference type="ARBA" id="ARBA00023015"/>
    </source>
</evidence>
<dbReference type="Pfam" id="PF00010">
    <property type="entry name" value="HLH"/>
    <property type="match status" value="1"/>
</dbReference>
<dbReference type="AlphaFoldDB" id="A0ABD2ZEV0"/>
<dbReference type="EMBL" id="JBJUIK010000009">
    <property type="protein sequence ID" value="KAL3517554.1"/>
    <property type="molecule type" value="Genomic_DNA"/>
</dbReference>
<dbReference type="InterPro" id="IPR036638">
    <property type="entry name" value="HLH_DNA-bd_sf"/>
</dbReference>
<evidence type="ECO:0000259" key="6">
    <source>
        <dbReference type="PROSITE" id="PS50888"/>
    </source>
</evidence>
<proteinExistence type="predicted"/>
<keyword evidence="5" id="KW-0539">Nucleus</keyword>
<keyword evidence="4" id="KW-0804">Transcription</keyword>
<dbReference type="Proteomes" id="UP001630127">
    <property type="component" value="Unassembled WGS sequence"/>
</dbReference>
<dbReference type="PANTHER" id="PTHR16223:SF109">
    <property type="entry name" value="BHLH DOMAIN-CONTAINING PROTEIN"/>
    <property type="match status" value="1"/>
</dbReference>
<dbReference type="CDD" id="cd11393">
    <property type="entry name" value="bHLH_AtbHLH_like"/>
    <property type="match status" value="1"/>
</dbReference>
<keyword evidence="8" id="KW-1185">Reference proteome</keyword>
<keyword evidence="3" id="KW-0238">DNA-binding</keyword>